<proteinExistence type="inferred from homology"/>
<gene>
    <name evidence="6" type="ORF">HLV39_07725</name>
</gene>
<feature type="transmembrane region" description="Helical" evidence="4">
    <location>
        <begin position="346"/>
        <end position="364"/>
    </location>
</feature>
<dbReference type="EMBL" id="JABEVQ010000004">
    <property type="protein sequence ID" value="NWN91382.1"/>
    <property type="molecule type" value="Genomic_DNA"/>
</dbReference>
<dbReference type="InterPro" id="IPR029044">
    <property type="entry name" value="Nucleotide-diphossugar_trans"/>
</dbReference>
<feature type="transmembrane region" description="Helical" evidence="4">
    <location>
        <begin position="296"/>
        <end position="315"/>
    </location>
</feature>
<dbReference type="Pfam" id="PF00535">
    <property type="entry name" value="Glycos_transf_2"/>
    <property type="match status" value="1"/>
</dbReference>
<dbReference type="GO" id="GO:0016757">
    <property type="term" value="F:glycosyltransferase activity"/>
    <property type="evidence" value="ECO:0007669"/>
    <property type="project" value="UniProtKB-KW"/>
</dbReference>
<dbReference type="InterPro" id="IPR001173">
    <property type="entry name" value="Glyco_trans_2-like"/>
</dbReference>
<dbReference type="Gene3D" id="3.90.550.10">
    <property type="entry name" value="Spore Coat Polysaccharide Biosynthesis Protein SpsA, Chain A"/>
    <property type="match status" value="1"/>
</dbReference>
<comment type="caution">
    <text evidence="6">The sequence shown here is derived from an EMBL/GenBank/DDBJ whole genome shotgun (WGS) entry which is preliminary data.</text>
</comment>
<name>A0A851HVS2_9GAMM</name>
<evidence type="ECO:0000256" key="2">
    <source>
        <dbReference type="ARBA" id="ARBA00022676"/>
    </source>
</evidence>
<keyword evidence="7" id="KW-1185">Reference proteome</keyword>
<evidence type="ECO:0000313" key="6">
    <source>
        <dbReference type="EMBL" id="NWN91382.1"/>
    </source>
</evidence>
<keyword evidence="4" id="KW-1133">Transmembrane helix</keyword>
<feature type="transmembrane region" description="Helical" evidence="4">
    <location>
        <begin position="322"/>
        <end position="340"/>
    </location>
</feature>
<evidence type="ECO:0000259" key="5">
    <source>
        <dbReference type="Pfam" id="PF00535"/>
    </source>
</evidence>
<organism evidence="6 7">
    <name type="scientific">Marinobacter adhaerens</name>
    <dbReference type="NCBI Taxonomy" id="1033846"/>
    <lineage>
        <taxon>Bacteria</taxon>
        <taxon>Pseudomonadati</taxon>
        <taxon>Pseudomonadota</taxon>
        <taxon>Gammaproteobacteria</taxon>
        <taxon>Pseudomonadales</taxon>
        <taxon>Marinobacteraceae</taxon>
        <taxon>Marinobacter</taxon>
    </lineage>
</organism>
<keyword evidence="2" id="KW-0328">Glycosyltransferase</keyword>
<dbReference type="PANTHER" id="PTHR43630">
    <property type="entry name" value="POLY-BETA-1,6-N-ACETYL-D-GLUCOSAMINE SYNTHASE"/>
    <property type="match status" value="1"/>
</dbReference>
<evidence type="ECO:0000313" key="7">
    <source>
        <dbReference type="Proteomes" id="UP000536442"/>
    </source>
</evidence>
<accession>A0A851HVS2</accession>
<dbReference type="AlphaFoldDB" id="A0A851HVS2"/>
<reference evidence="6 7" key="1">
    <citation type="submission" date="2020-03" db="EMBL/GenBank/DDBJ databases">
        <title>Metagenomic, metatranscriptomic, and metabolomic analyses revealed the key microbes and metabolic features during the fermentation of ganjang, Korean traditional soy sauce.</title>
        <authorList>
            <person name="Chun B.H."/>
            <person name="Jeon C.O."/>
        </authorList>
    </citation>
    <scope>NUCLEOTIDE SEQUENCE [LARGE SCALE GENOMIC DNA]</scope>
    <source>
        <strain evidence="6 7">KG14</strain>
    </source>
</reference>
<sequence length="389" mass="43449">MTLLLLLTVLSLTVPLYVYLGYPAILWLLTRRLPEITHRRGETKPDVAMIISCYNEADVISKKLQNTLELDYPQKRLQIIVVSDGSDDGTDEAVKAFRDERVQLIRQEGRLGKTMGINLAMEQITADITVFSDANALYAPDSISKLVRNFADLDVGYVVGAALYTDADQGASARNENLYWRYELAIKAMESRLHSVVGGDGAIYAIRTRLWEPLQQQDINDFVNPLQIIAKGYRGVFDADAKCFEETAGDFGREAARKERIVNRSIRGLMRVGRVVNPAVTGVFAFEVISHKLLRWLIPLFLLLGAAGSFILAFAGVTLFKLIAAGMLLVLLLTLLGHLSSDRNQLPAWVATPYYFVMVNGYAVRGIVKALQGRTQVIWNSARPRQEQR</sequence>
<dbReference type="Proteomes" id="UP000536442">
    <property type="component" value="Unassembled WGS sequence"/>
</dbReference>
<evidence type="ECO:0000256" key="3">
    <source>
        <dbReference type="ARBA" id="ARBA00022679"/>
    </source>
</evidence>
<dbReference type="PANTHER" id="PTHR43630:SF1">
    <property type="entry name" value="POLY-BETA-1,6-N-ACETYL-D-GLUCOSAMINE SYNTHASE"/>
    <property type="match status" value="1"/>
</dbReference>
<feature type="domain" description="Glycosyltransferase 2-like" evidence="5">
    <location>
        <begin position="50"/>
        <end position="192"/>
    </location>
</feature>
<evidence type="ECO:0000256" key="4">
    <source>
        <dbReference type="SAM" id="Phobius"/>
    </source>
</evidence>
<keyword evidence="3 6" id="KW-0808">Transferase</keyword>
<keyword evidence="4" id="KW-0472">Membrane</keyword>
<comment type="similarity">
    <text evidence="1">Belongs to the glycosyltransferase 2 family.</text>
</comment>
<evidence type="ECO:0000256" key="1">
    <source>
        <dbReference type="ARBA" id="ARBA00006739"/>
    </source>
</evidence>
<dbReference type="SUPFAM" id="SSF53448">
    <property type="entry name" value="Nucleotide-diphospho-sugar transferases"/>
    <property type="match status" value="1"/>
</dbReference>
<protein>
    <submittedName>
        <fullName evidence="6">Glycosyltransferase family 2 protein</fullName>
    </submittedName>
</protein>
<keyword evidence="4" id="KW-0812">Transmembrane</keyword>
<dbReference type="CDD" id="cd06439">
    <property type="entry name" value="CESA_like_1"/>
    <property type="match status" value="1"/>
</dbReference>